<keyword evidence="2" id="KW-0285">Flavoprotein</keyword>
<evidence type="ECO:0000313" key="6">
    <source>
        <dbReference type="EMBL" id="OGY82868.1"/>
    </source>
</evidence>
<evidence type="ECO:0000256" key="2">
    <source>
        <dbReference type="ARBA" id="ARBA00022630"/>
    </source>
</evidence>
<dbReference type="EMBL" id="MHKE01000017">
    <property type="protein sequence ID" value="OGY82868.1"/>
    <property type="molecule type" value="Genomic_DNA"/>
</dbReference>
<name>A0A1G2B134_9BACT</name>
<dbReference type="InterPro" id="IPR023166">
    <property type="entry name" value="BaiN-like_dom_sf"/>
</dbReference>
<accession>A0A1G2B134</accession>
<evidence type="ECO:0000259" key="4">
    <source>
        <dbReference type="Pfam" id="PF03486"/>
    </source>
</evidence>
<comment type="cofactor">
    <cofactor evidence="1">
        <name>FAD</name>
        <dbReference type="ChEBI" id="CHEBI:57692"/>
    </cofactor>
</comment>
<organism evidence="6 7">
    <name type="scientific">Candidatus Kerfeldbacteria bacterium RIFCSPLOWO2_01_FULL_48_11</name>
    <dbReference type="NCBI Taxonomy" id="1798543"/>
    <lineage>
        <taxon>Bacteria</taxon>
        <taxon>Candidatus Kerfeldiibacteriota</taxon>
    </lineage>
</organism>
<dbReference type="InterPro" id="IPR057661">
    <property type="entry name" value="RsdA/BaiN/AoA(So)_Rossmann"/>
</dbReference>
<dbReference type="Gene3D" id="1.10.8.260">
    <property type="entry name" value="HI0933 insert domain-like"/>
    <property type="match status" value="1"/>
</dbReference>
<dbReference type="NCBIfam" id="TIGR00275">
    <property type="entry name" value="aminoacetone oxidase family FAD-binding enzyme"/>
    <property type="match status" value="1"/>
</dbReference>
<dbReference type="InterPro" id="IPR036188">
    <property type="entry name" value="FAD/NAD-bd_sf"/>
</dbReference>
<dbReference type="PANTHER" id="PTHR42887">
    <property type="entry name" value="OS12G0638800 PROTEIN"/>
    <property type="match status" value="1"/>
</dbReference>
<dbReference type="InterPro" id="IPR004792">
    <property type="entry name" value="BaiN-like"/>
</dbReference>
<evidence type="ECO:0008006" key="8">
    <source>
        <dbReference type="Google" id="ProtNLM"/>
    </source>
</evidence>
<dbReference type="SUPFAM" id="SSF160996">
    <property type="entry name" value="HI0933 insert domain-like"/>
    <property type="match status" value="1"/>
</dbReference>
<proteinExistence type="predicted"/>
<protein>
    <recommendedName>
        <fullName evidence="8">FAD-dependent oxidoreductase</fullName>
    </recommendedName>
</protein>
<gene>
    <name evidence="6" type="ORF">A2898_04755</name>
</gene>
<dbReference type="Gene3D" id="3.50.50.60">
    <property type="entry name" value="FAD/NAD(P)-binding domain"/>
    <property type="match status" value="1"/>
</dbReference>
<dbReference type="SUPFAM" id="SSF51905">
    <property type="entry name" value="FAD/NAD(P)-binding domain"/>
    <property type="match status" value="1"/>
</dbReference>
<evidence type="ECO:0000313" key="7">
    <source>
        <dbReference type="Proteomes" id="UP000179164"/>
    </source>
</evidence>
<evidence type="ECO:0000259" key="5">
    <source>
        <dbReference type="Pfam" id="PF22780"/>
    </source>
</evidence>
<dbReference type="AlphaFoldDB" id="A0A1G2B134"/>
<dbReference type="Gene3D" id="2.40.30.10">
    <property type="entry name" value="Translation factors"/>
    <property type="match status" value="1"/>
</dbReference>
<dbReference type="PRINTS" id="PR00411">
    <property type="entry name" value="PNDRDTASEI"/>
</dbReference>
<sequence>MNTRYDVIVIGGGAAGMMAAGRAAERGRKVLLLEKNKHLGQKLAITGGGRCNICNAEEDVHRLLAHYGSAKKFLYSPFSQFGVSEAFNFFTAHGLPLKVEANQRAFPQTEKAGDVVRILEGYLRSGNLEIRTNAEVPGFVVEAKKIVGVKIKGKTLTAESYILATGGKSHPETGSTGDGFRWLSRLGHEVKEPTPTIVPLAIQEAWVKSLAGVALDDVKVTFFVERERRFWVKGRILCTHFGVSGPLILNSAGKVADMLHDGAVTATIDLFPGRDLGVLDTYVTQLFDGNKNRDVKNVMKLITPTGTSSAILSLLPQLDPEKKVHSISKQERKTLVNLLKILPMTITGLMGYERAVVADGGLAISEVEGKTMRSRMHANLFITGDLLHISRPSGGYSLQLCWTTGWVAGNNA</sequence>
<evidence type="ECO:0000256" key="1">
    <source>
        <dbReference type="ARBA" id="ARBA00001974"/>
    </source>
</evidence>
<feature type="domain" description="RsdA/BaiN/AoA(So)-like Rossmann fold-like" evidence="4">
    <location>
        <begin position="6"/>
        <end position="410"/>
    </location>
</feature>
<dbReference type="PRINTS" id="PR00368">
    <property type="entry name" value="FADPNR"/>
</dbReference>
<dbReference type="PANTHER" id="PTHR42887:SF2">
    <property type="entry name" value="OS12G0638800 PROTEIN"/>
    <property type="match status" value="1"/>
</dbReference>
<dbReference type="Pfam" id="PF22780">
    <property type="entry name" value="HI0933_like_1st"/>
    <property type="match status" value="1"/>
</dbReference>
<evidence type="ECO:0000256" key="3">
    <source>
        <dbReference type="ARBA" id="ARBA00022827"/>
    </source>
</evidence>
<dbReference type="InterPro" id="IPR055178">
    <property type="entry name" value="RsdA/BaiN/AoA(So)-like_dom"/>
</dbReference>
<comment type="caution">
    <text evidence="6">The sequence shown here is derived from an EMBL/GenBank/DDBJ whole genome shotgun (WGS) entry which is preliminary data.</text>
</comment>
<dbReference type="Pfam" id="PF03486">
    <property type="entry name" value="HI0933_like"/>
    <property type="match status" value="1"/>
</dbReference>
<keyword evidence="3" id="KW-0274">FAD</keyword>
<dbReference type="Proteomes" id="UP000179164">
    <property type="component" value="Unassembled WGS sequence"/>
</dbReference>
<feature type="domain" description="RsdA/BaiN/AoA(So)-like insert" evidence="5">
    <location>
        <begin position="195"/>
        <end position="357"/>
    </location>
</feature>
<reference evidence="6 7" key="1">
    <citation type="journal article" date="2016" name="Nat. Commun.">
        <title>Thousands of microbial genomes shed light on interconnected biogeochemical processes in an aquifer system.</title>
        <authorList>
            <person name="Anantharaman K."/>
            <person name="Brown C.T."/>
            <person name="Hug L.A."/>
            <person name="Sharon I."/>
            <person name="Castelle C.J."/>
            <person name="Probst A.J."/>
            <person name="Thomas B.C."/>
            <person name="Singh A."/>
            <person name="Wilkins M.J."/>
            <person name="Karaoz U."/>
            <person name="Brodie E.L."/>
            <person name="Williams K.H."/>
            <person name="Hubbard S.S."/>
            <person name="Banfield J.F."/>
        </authorList>
    </citation>
    <scope>NUCLEOTIDE SEQUENCE [LARGE SCALE GENOMIC DNA]</scope>
</reference>